<protein>
    <recommendedName>
        <fullName evidence="4">DUF2846 domain-containing protein</fullName>
    </recommendedName>
</protein>
<dbReference type="EMBL" id="MFSU01000058">
    <property type="protein sequence ID" value="OGI47339.1"/>
    <property type="molecule type" value="Genomic_DNA"/>
</dbReference>
<dbReference type="AlphaFoldDB" id="A0A1F6TQK6"/>
<keyword evidence="1" id="KW-0732">Signal</keyword>
<feature type="chain" id="PRO_5009526787" description="DUF2846 domain-containing protein" evidence="1">
    <location>
        <begin position="29"/>
        <end position="184"/>
    </location>
</feature>
<evidence type="ECO:0000256" key="1">
    <source>
        <dbReference type="SAM" id="SignalP"/>
    </source>
</evidence>
<reference evidence="2 3" key="1">
    <citation type="journal article" date="2016" name="Nat. Commun.">
        <title>Thousands of microbial genomes shed light on interconnected biogeochemical processes in an aquifer system.</title>
        <authorList>
            <person name="Anantharaman K."/>
            <person name="Brown C.T."/>
            <person name="Hug L.A."/>
            <person name="Sharon I."/>
            <person name="Castelle C.J."/>
            <person name="Probst A.J."/>
            <person name="Thomas B.C."/>
            <person name="Singh A."/>
            <person name="Wilkins M.J."/>
            <person name="Karaoz U."/>
            <person name="Brodie E.L."/>
            <person name="Williams K.H."/>
            <person name="Hubbard S.S."/>
            <person name="Banfield J.F."/>
        </authorList>
    </citation>
    <scope>NUCLEOTIDE SEQUENCE [LARGE SCALE GENOMIC DNA]</scope>
</reference>
<gene>
    <name evidence="2" type="ORF">A2151_09325</name>
</gene>
<proteinExistence type="predicted"/>
<comment type="caution">
    <text evidence="2">The sequence shown here is derived from an EMBL/GenBank/DDBJ whole genome shotgun (WGS) entry which is preliminary data.</text>
</comment>
<dbReference type="Proteomes" id="UP000178885">
    <property type="component" value="Unassembled WGS sequence"/>
</dbReference>
<accession>A0A1F6TQK6</accession>
<organism evidence="2 3">
    <name type="scientific">Candidatus Muproteobacteria bacterium RBG_16_65_34</name>
    <dbReference type="NCBI Taxonomy" id="1817760"/>
    <lineage>
        <taxon>Bacteria</taxon>
        <taxon>Pseudomonadati</taxon>
        <taxon>Pseudomonadota</taxon>
        <taxon>Candidatus Muproteobacteria</taxon>
    </lineage>
</organism>
<sequence length="184" mass="21134">MRPRRHLGGLLILACLFLAGCSSTPELAEPEGEQPSLVFGHIDMSDAPTDLGWVSMKRMRPLTETPYYSFWVVDGTFFVSNTPPGTYKFVNFGGHSGWKNMNATYSFPDQGKGELDREIHKQGLYYVGSWKYKKIKTGIFQADKFDLVRVSAPTERELLERILPYAKHDLWKKAIERRTRELKK</sequence>
<name>A0A1F6TQK6_9PROT</name>
<evidence type="ECO:0008006" key="4">
    <source>
        <dbReference type="Google" id="ProtNLM"/>
    </source>
</evidence>
<feature type="signal peptide" evidence="1">
    <location>
        <begin position="1"/>
        <end position="28"/>
    </location>
</feature>
<dbReference type="STRING" id="1817760.A2151_09325"/>
<evidence type="ECO:0000313" key="3">
    <source>
        <dbReference type="Proteomes" id="UP000178885"/>
    </source>
</evidence>
<dbReference type="PROSITE" id="PS51257">
    <property type="entry name" value="PROKAR_LIPOPROTEIN"/>
    <property type="match status" value="1"/>
</dbReference>
<evidence type="ECO:0000313" key="2">
    <source>
        <dbReference type="EMBL" id="OGI47339.1"/>
    </source>
</evidence>